<keyword evidence="1" id="KW-0812">Transmembrane</keyword>
<dbReference type="RefSeq" id="WP_170266966.1">
    <property type="nucleotide sequence ID" value="NZ_BKAG01000041.1"/>
</dbReference>
<dbReference type="AlphaFoldDB" id="A0A512MED1"/>
<evidence type="ECO:0000313" key="3">
    <source>
        <dbReference type="Proteomes" id="UP000321577"/>
    </source>
</evidence>
<accession>A0A512MED1</accession>
<feature type="transmembrane region" description="Helical" evidence="1">
    <location>
        <begin position="100"/>
        <end position="119"/>
    </location>
</feature>
<feature type="transmembrane region" description="Helical" evidence="1">
    <location>
        <begin position="239"/>
        <end position="261"/>
    </location>
</feature>
<reference evidence="2 3" key="1">
    <citation type="submission" date="2019-07" db="EMBL/GenBank/DDBJ databases">
        <title>Whole genome shotgun sequence of Brevifollis gellanilyticus NBRC 108608.</title>
        <authorList>
            <person name="Hosoyama A."/>
            <person name="Uohara A."/>
            <person name="Ohji S."/>
            <person name="Ichikawa N."/>
        </authorList>
    </citation>
    <scope>NUCLEOTIDE SEQUENCE [LARGE SCALE GENOMIC DNA]</scope>
    <source>
        <strain evidence="2 3">NBRC 108608</strain>
    </source>
</reference>
<comment type="caution">
    <text evidence="2">The sequence shown here is derived from an EMBL/GenBank/DDBJ whole genome shotgun (WGS) entry which is preliminary data.</text>
</comment>
<feature type="transmembrane region" description="Helical" evidence="1">
    <location>
        <begin position="149"/>
        <end position="174"/>
    </location>
</feature>
<dbReference type="InterPro" id="IPR030802">
    <property type="entry name" value="Permease_MalE"/>
</dbReference>
<dbReference type="GO" id="GO:0005548">
    <property type="term" value="F:phospholipid transporter activity"/>
    <property type="evidence" value="ECO:0007669"/>
    <property type="project" value="TreeGrafter"/>
</dbReference>
<sequence length="263" mass="28236">MQRSPSPIRTTLQHLSSVVWLLVDTGKEMGDRMMRGRLPFRFSIFFEQTDRTGVGSIALISLVSFFIGLTMALLTGYQLQTFGQERLVPGLVGISFTRELGPLMTGIMIAARIGAAYTAELGTMTVSEEVEAIEAMGIGPLRFLVGPRVLAVFFLLPCLVVVSNFTAMSGAALISRWAFDIPFTRFIDTALDSMLIRDIIAGTIKSFLFGLIIGLVSCYKGLTVKGGAAGVGNATTSSVVTAITTVIGFDTLCNIVLVALFDT</sequence>
<keyword evidence="1" id="KW-1133">Transmembrane helix</keyword>
<evidence type="ECO:0000313" key="2">
    <source>
        <dbReference type="EMBL" id="GEP45076.1"/>
    </source>
</evidence>
<evidence type="ECO:0000256" key="1">
    <source>
        <dbReference type="SAM" id="Phobius"/>
    </source>
</evidence>
<dbReference type="PANTHER" id="PTHR30188">
    <property type="entry name" value="ABC TRANSPORTER PERMEASE PROTEIN-RELATED"/>
    <property type="match status" value="1"/>
</dbReference>
<keyword evidence="1" id="KW-0472">Membrane</keyword>
<protein>
    <submittedName>
        <fullName evidence="2">Transporter</fullName>
    </submittedName>
</protein>
<feature type="transmembrane region" description="Helical" evidence="1">
    <location>
        <begin position="57"/>
        <end position="79"/>
    </location>
</feature>
<gene>
    <name evidence="2" type="ORF">BGE01nite_43670</name>
</gene>
<name>A0A512MED1_9BACT</name>
<proteinExistence type="predicted"/>
<dbReference type="EMBL" id="BKAG01000041">
    <property type="protein sequence ID" value="GEP45076.1"/>
    <property type="molecule type" value="Genomic_DNA"/>
</dbReference>
<dbReference type="Proteomes" id="UP000321577">
    <property type="component" value="Unassembled WGS sequence"/>
</dbReference>
<dbReference type="PANTHER" id="PTHR30188:SF3">
    <property type="entry name" value="ABC TRANSPORTER PERMEASE"/>
    <property type="match status" value="1"/>
</dbReference>
<organism evidence="2 3">
    <name type="scientific">Brevifollis gellanilyticus</name>
    <dbReference type="NCBI Taxonomy" id="748831"/>
    <lineage>
        <taxon>Bacteria</taxon>
        <taxon>Pseudomonadati</taxon>
        <taxon>Verrucomicrobiota</taxon>
        <taxon>Verrucomicrobiia</taxon>
        <taxon>Verrucomicrobiales</taxon>
        <taxon>Verrucomicrobiaceae</taxon>
    </lineage>
</organism>
<feature type="transmembrane region" description="Helical" evidence="1">
    <location>
        <begin position="195"/>
        <end position="219"/>
    </location>
</feature>
<dbReference type="Pfam" id="PF02405">
    <property type="entry name" value="MlaE"/>
    <property type="match status" value="1"/>
</dbReference>
<dbReference type="GO" id="GO:0043190">
    <property type="term" value="C:ATP-binding cassette (ABC) transporter complex"/>
    <property type="evidence" value="ECO:0007669"/>
    <property type="project" value="InterPro"/>
</dbReference>
<keyword evidence="3" id="KW-1185">Reference proteome</keyword>